<protein>
    <submittedName>
        <fullName evidence="2">NYN domain-containing protein</fullName>
    </submittedName>
</protein>
<dbReference type="Gene3D" id="3.40.50.1010">
    <property type="entry name" value="5'-nuclease"/>
    <property type="match status" value="1"/>
</dbReference>
<keyword evidence="3" id="KW-1185">Reference proteome</keyword>
<gene>
    <name evidence="2" type="ORF">FCU45_08665</name>
</gene>
<dbReference type="AlphaFoldDB" id="A0A4V5TM31"/>
<dbReference type="EMBL" id="SZPX01000006">
    <property type="protein sequence ID" value="TKI69023.1"/>
    <property type="molecule type" value="Genomic_DNA"/>
</dbReference>
<dbReference type="InterPro" id="IPR021139">
    <property type="entry name" value="NYN"/>
</dbReference>
<dbReference type="RefSeq" id="WP_137014339.1">
    <property type="nucleotide sequence ID" value="NZ_SZPX01000006.1"/>
</dbReference>
<proteinExistence type="predicted"/>
<reference evidence="2 3" key="1">
    <citation type="submission" date="2019-04" db="EMBL/GenBank/DDBJ databases">
        <title>Sulfurimonas crateris sp. nov. a facultative anaerobic sulfur-oxidizing chemolithautotrophic bacterium isolated from a terrestrial mud vulcano.</title>
        <authorList>
            <person name="Ratnikova N.M."/>
            <person name="Slobodkin A.I."/>
            <person name="Merkel A.Y."/>
            <person name="Novikov A."/>
            <person name="Bonch-Osmolovskaya E.A."/>
            <person name="Slobodkina G.B."/>
        </authorList>
    </citation>
    <scope>NUCLEOTIDE SEQUENCE [LARGE SCALE GENOMIC DNA]</scope>
    <source>
        <strain evidence="2 3">SN118</strain>
    </source>
</reference>
<dbReference type="Pfam" id="PF01936">
    <property type="entry name" value="NYN"/>
    <property type="match status" value="1"/>
</dbReference>
<dbReference type="GO" id="GO:0004540">
    <property type="term" value="F:RNA nuclease activity"/>
    <property type="evidence" value="ECO:0007669"/>
    <property type="project" value="InterPro"/>
</dbReference>
<evidence type="ECO:0000259" key="1">
    <source>
        <dbReference type="Pfam" id="PF01936"/>
    </source>
</evidence>
<accession>A0A4V5TM31</accession>
<name>A0A4V5TM31_9BACT</name>
<organism evidence="2 3">
    <name type="scientific">Sulfurimonas crateris</name>
    <dbReference type="NCBI Taxonomy" id="2574727"/>
    <lineage>
        <taxon>Bacteria</taxon>
        <taxon>Pseudomonadati</taxon>
        <taxon>Campylobacterota</taxon>
        <taxon>Epsilonproteobacteria</taxon>
        <taxon>Campylobacterales</taxon>
        <taxon>Sulfurimonadaceae</taxon>
        <taxon>Sulfurimonas</taxon>
    </lineage>
</organism>
<dbReference type="Proteomes" id="UP000309561">
    <property type="component" value="Unassembled WGS sequence"/>
</dbReference>
<evidence type="ECO:0000313" key="2">
    <source>
        <dbReference type="EMBL" id="TKI69023.1"/>
    </source>
</evidence>
<dbReference type="OrthoDB" id="9824267at2"/>
<feature type="domain" description="NYN" evidence="1">
    <location>
        <begin position="33"/>
        <end position="136"/>
    </location>
</feature>
<evidence type="ECO:0000313" key="3">
    <source>
        <dbReference type="Proteomes" id="UP000309561"/>
    </source>
</evidence>
<comment type="caution">
    <text evidence="2">The sequence shown here is derived from an EMBL/GenBank/DDBJ whole genome shotgun (WGS) entry which is preliminary data.</text>
</comment>
<sequence>MFSFFCFENYFQAVDEDVIKEVTWGSGNYREKAVLLWDLENIPYSHLLKIKNSLKFAPERSFIITTNPIKNSKLISMQKNGFEVLVAHKSDSDAKIKSVYRILKEYEEFIFISSDSDFVDIAKKILSERKKLTWIMQDANKKRIAMKMNLCDKNLKLITLSRFEL</sequence>